<organism evidence="3">
    <name type="scientific">Rhipicephalus appendiculatus</name>
    <name type="common">Brown ear tick</name>
    <dbReference type="NCBI Taxonomy" id="34631"/>
    <lineage>
        <taxon>Eukaryota</taxon>
        <taxon>Metazoa</taxon>
        <taxon>Ecdysozoa</taxon>
        <taxon>Arthropoda</taxon>
        <taxon>Chelicerata</taxon>
        <taxon>Arachnida</taxon>
        <taxon>Acari</taxon>
        <taxon>Parasitiformes</taxon>
        <taxon>Ixodida</taxon>
        <taxon>Ixodoidea</taxon>
        <taxon>Ixodidae</taxon>
        <taxon>Rhipicephalinae</taxon>
        <taxon>Rhipicephalus</taxon>
        <taxon>Rhipicephalus</taxon>
    </lineage>
</organism>
<accession>A0A131YMT9</accession>
<dbReference type="InterPro" id="IPR023214">
    <property type="entry name" value="HAD_sf"/>
</dbReference>
<dbReference type="GO" id="GO:0003825">
    <property type="term" value="F:alpha,alpha-trehalose-phosphate synthase (UDP-forming) activity"/>
    <property type="evidence" value="ECO:0007669"/>
    <property type="project" value="TreeGrafter"/>
</dbReference>
<dbReference type="InterPro" id="IPR001830">
    <property type="entry name" value="Glyco_trans_20"/>
</dbReference>
<comment type="function">
    <text evidence="2">Removes the phosphate from trehalose 6-phosphate to produce free trehalose.</text>
</comment>
<keyword evidence="2" id="KW-0378">Hydrolase</keyword>
<comment type="similarity">
    <text evidence="2">Belongs to the trehalose phosphatase family.</text>
</comment>
<sequence length="248" mass="28087">MVLNISTTPMRKAKAIRDDLPPLDIAKVKEHWLKSNKVFMLDYDGTLNPVQKIPHNARPSDQIIDLLARFNKKAKAVICTGRQKEQVDGWFPVEIEIFAEHGAYHRKDGSWKREGEPLDLTDCIAIMEEYKKAWPDMVLEIKSTALALHYHRVENFDPREMVARLRHHVGDAVIEGKGIVDVRTVSKDVPCLQVNPAMCAGDDVTDEDMFEVCKGLSIRVGRAPSKADYYVDSVADIHSLLEELIKIS</sequence>
<comment type="catalytic activity">
    <reaction evidence="2">
        <text>alpha,alpha-trehalose 6-phosphate + H2O = alpha,alpha-trehalose + phosphate</text>
        <dbReference type="Rhea" id="RHEA:23420"/>
        <dbReference type="ChEBI" id="CHEBI:15377"/>
        <dbReference type="ChEBI" id="CHEBI:16551"/>
        <dbReference type="ChEBI" id="CHEBI:43474"/>
        <dbReference type="ChEBI" id="CHEBI:58429"/>
        <dbReference type="EC" id="3.1.3.12"/>
    </reaction>
</comment>
<dbReference type="GO" id="GO:0005992">
    <property type="term" value="P:trehalose biosynthetic process"/>
    <property type="evidence" value="ECO:0007669"/>
    <property type="project" value="UniProtKB-UniPathway"/>
</dbReference>
<dbReference type="SUPFAM" id="SSF56784">
    <property type="entry name" value="HAD-like"/>
    <property type="match status" value="1"/>
</dbReference>
<dbReference type="EC" id="3.1.3.12" evidence="2"/>
<reference evidence="3" key="1">
    <citation type="journal article" date="2016" name="Ticks Tick Borne Dis.">
        <title>De novo assembly and annotation of the salivary gland transcriptome of Rhipicephalus appendiculatus male and female ticks during blood feeding.</title>
        <authorList>
            <person name="de Castro M.H."/>
            <person name="de Klerk D."/>
            <person name="Pienaar R."/>
            <person name="Latif A.A."/>
            <person name="Rees D.J."/>
            <person name="Mans B.J."/>
        </authorList>
    </citation>
    <scope>NUCLEOTIDE SEQUENCE</scope>
    <source>
        <tissue evidence="3">Salivary glands</tissue>
    </source>
</reference>
<protein>
    <recommendedName>
        <fullName evidence="2">Trehalose 6-phosphate phosphatase</fullName>
        <ecNumber evidence="2">3.1.3.12</ecNumber>
    </recommendedName>
</protein>
<comment type="cofactor">
    <cofactor evidence="2">
        <name>a divalent metal cation</name>
        <dbReference type="ChEBI" id="CHEBI:60240"/>
    </cofactor>
</comment>
<dbReference type="GO" id="GO:0004805">
    <property type="term" value="F:trehalose-phosphatase activity"/>
    <property type="evidence" value="ECO:0007669"/>
    <property type="project" value="UniProtKB-EC"/>
</dbReference>
<comment type="similarity">
    <text evidence="1">In the N-terminal section; belongs to the glycosyltransferase 20 family.</text>
</comment>
<dbReference type="InterPro" id="IPR036412">
    <property type="entry name" value="HAD-like_sf"/>
</dbReference>
<dbReference type="InterPro" id="IPR003337">
    <property type="entry name" value="Trehalose_PPase"/>
</dbReference>
<evidence type="ECO:0000256" key="1">
    <source>
        <dbReference type="ARBA" id="ARBA00005409"/>
    </source>
</evidence>
<comment type="pathway">
    <text evidence="2">Glycan biosynthesis; trehalose biosynthesis.</text>
</comment>
<dbReference type="EMBL" id="GEDV01008290">
    <property type="protein sequence ID" value="JAP80267.1"/>
    <property type="molecule type" value="Transcribed_RNA"/>
</dbReference>
<dbReference type="UniPathway" id="UPA00299"/>
<dbReference type="AlphaFoldDB" id="A0A131YMT9"/>
<name>A0A131YMT9_RHIAP</name>
<dbReference type="PANTHER" id="PTHR10788">
    <property type="entry name" value="TREHALOSE-6-PHOSPHATE SYNTHASE"/>
    <property type="match status" value="1"/>
</dbReference>
<proteinExistence type="inferred from homology"/>
<evidence type="ECO:0000313" key="3">
    <source>
        <dbReference type="EMBL" id="JAP80267.1"/>
    </source>
</evidence>
<dbReference type="Pfam" id="PF02358">
    <property type="entry name" value="Trehalose_PPase"/>
    <property type="match status" value="1"/>
</dbReference>
<dbReference type="Gene3D" id="3.30.70.1020">
    <property type="entry name" value="Trehalose-6-phosphate phosphatase related protein, domain 2"/>
    <property type="match status" value="1"/>
</dbReference>
<evidence type="ECO:0000256" key="2">
    <source>
        <dbReference type="RuleBase" id="RU361117"/>
    </source>
</evidence>
<dbReference type="Gene3D" id="3.40.50.1000">
    <property type="entry name" value="HAD superfamily/HAD-like"/>
    <property type="match status" value="1"/>
</dbReference>
<dbReference type="PANTHER" id="PTHR10788:SF106">
    <property type="entry name" value="BCDNA.GH08860"/>
    <property type="match status" value="1"/>
</dbReference>
<dbReference type="NCBIfam" id="TIGR00685">
    <property type="entry name" value="T6PP"/>
    <property type="match status" value="1"/>
</dbReference>